<keyword evidence="6" id="KW-1185">Reference proteome</keyword>
<reference evidence="5 6" key="1">
    <citation type="submission" date="2018-03" db="EMBL/GenBank/DDBJ databases">
        <title>Genomic Encyclopedia of Type Strains, Phase III (KMG-III): the genomes of soil and plant-associated and newly described type strains.</title>
        <authorList>
            <person name="Whitman W."/>
        </authorList>
    </citation>
    <scope>NUCLEOTIDE SEQUENCE [LARGE SCALE GENOMIC DNA]</scope>
    <source>
        <strain evidence="5 6">CGMCC 1.12484</strain>
    </source>
</reference>
<evidence type="ECO:0000256" key="3">
    <source>
        <dbReference type="ARBA" id="ARBA00024227"/>
    </source>
</evidence>
<dbReference type="AlphaFoldDB" id="A0A2T0VFP2"/>
<evidence type="ECO:0000259" key="4">
    <source>
        <dbReference type="PROSITE" id="PS51733"/>
    </source>
</evidence>
<proteinExistence type="predicted"/>
<dbReference type="PANTHER" id="PTHR12835">
    <property type="entry name" value="BIOTIN PROTEIN LIGASE"/>
    <property type="match status" value="1"/>
</dbReference>
<name>A0A2T0VFP2_9MICO</name>
<dbReference type="NCBIfam" id="TIGR00121">
    <property type="entry name" value="birA_ligase"/>
    <property type="match status" value="1"/>
</dbReference>
<evidence type="ECO:0000313" key="6">
    <source>
        <dbReference type="Proteomes" id="UP000237983"/>
    </source>
</evidence>
<dbReference type="EMBL" id="PVTL01000003">
    <property type="protein sequence ID" value="PRY68874.1"/>
    <property type="molecule type" value="Genomic_DNA"/>
</dbReference>
<evidence type="ECO:0000313" key="5">
    <source>
        <dbReference type="EMBL" id="PRY68874.1"/>
    </source>
</evidence>
<dbReference type="RefSeq" id="WP_106210997.1">
    <property type="nucleotide sequence ID" value="NZ_PVTL01000003.1"/>
</dbReference>
<dbReference type="CDD" id="cd16442">
    <property type="entry name" value="BPL"/>
    <property type="match status" value="1"/>
</dbReference>
<dbReference type="Pfam" id="PF02237">
    <property type="entry name" value="BPL_C"/>
    <property type="match status" value="1"/>
</dbReference>
<accession>A0A2T0VFP2</accession>
<dbReference type="OrthoDB" id="9807064at2"/>
<organism evidence="5 6">
    <name type="scientific">Glaciihabitans tibetensis</name>
    <dbReference type="NCBI Taxonomy" id="1266600"/>
    <lineage>
        <taxon>Bacteria</taxon>
        <taxon>Bacillati</taxon>
        <taxon>Actinomycetota</taxon>
        <taxon>Actinomycetes</taxon>
        <taxon>Micrococcales</taxon>
        <taxon>Microbacteriaceae</taxon>
        <taxon>Glaciihabitans</taxon>
    </lineage>
</organism>
<dbReference type="InterPro" id="IPR045864">
    <property type="entry name" value="aa-tRNA-synth_II/BPL/LPL"/>
</dbReference>
<dbReference type="GO" id="GO:0005737">
    <property type="term" value="C:cytoplasm"/>
    <property type="evidence" value="ECO:0007669"/>
    <property type="project" value="TreeGrafter"/>
</dbReference>
<evidence type="ECO:0000256" key="1">
    <source>
        <dbReference type="ARBA" id="ARBA00022598"/>
    </source>
</evidence>
<sequence>MDLLRSAALATLVYEAESTSTNDDLLRLADDAAEFTVVATLSQTAGRGRLGRVWVAPPGQTLAASLLLKPRLRAGEPLAVEAFGWLPLLAGLAMTRSVGALLPHANVTLKWPNDVLIDGKKVAGLLAELLPSLAGVVIGSGVNLAIPASELPTPVSTSMGLHDHDGSLPEGEDLADQVLAAYLQAVRVLYDDYLRFGGDAEASGLLADVSEKCSSLGQQVRVELPGGVALFGVAIALDQSGRLLVKRSADGAVQAVAAGDVTHLRYE</sequence>
<dbReference type="InterPro" id="IPR003142">
    <property type="entry name" value="BPL_C"/>
</dbReference>
<dbReference type="PROSITE" id="PS51733">
    <property type="entry name" value="BPL_LPL_CATALYTIC"/>
    <property type="match status" value="1"/>
</dbReference>
<dbReference type="PANTHER" id="PTHR12835:SF5">
    <property type="entry name" value="BIOTIN--PROTEIN LIGASE"/>
    <property type="match status" value="1"/>
</dbReference>
<dbReference type="InterPro" id="IPR004408">
    <property type="entry name" value="Biotin_CoA_COase_ligase"/>
</dbReference>
<dbReference type="EC" id="6.3.4.15" evidence="3"/>
<evidence type="ECO:0000256" key="2">
    <source>
        <dbReference type="ARBA" id="ARBA00023267"/>
    </source>
</evidence>
<keyword evidence="1 5" id="KW-0436">Ligase</keyword>
<dbReference type="SUPFAM" id="SSF55681">
    <property type="entry name" value="Class II aaRS and biotin synthetases"/>
    <property type="match status" value="1"/>
</dbReference>
<keyword evidence="2" id="KW-0092">Biotin</keyword>
<feature type="domain" description="BPL/LPL catalytic" evidence="4">
    <location>
        <begin position="1"/>
        <end position="194"/>
    </location>
</feature>
<dbReference type="InterPro" id="IPR004143">
    <property type="entry name" value="BPL_LPL_catalytic"/>
</dbReference>
<dbReference type="Gene3D" id="3.30.930.10">
    <property type="entry name" value="Bira Bifunctional Protein, Domain 2"/>
    <property type="match status" value="1"/>
</dbReference>
<comment type="caution">
    <text evidence="5">The sequence shown here is derived from an EMBL/GenBank/DDBJ whole genome shotgun (WGS) entry which is preliminary data.</text>
</comment>
<dbReference type="Pfam" id="PF03099">
    <property type="entry name" value="BPL_LplA_LipB"/>
    <property type="match status" value="1"/>
</dbReference>
<dbReference type="Gene3D" id="2.30.30.100">
    <property type="match status" value="1"/>
</dbReference>
<protein>
    <recommendedName>
        <fullName evidence="3">biotin--[biotin carboxyl-carrier protein] ligase</fullName>
        <ecNumber evidence="3">6.3.4.15</ecNumber>
    </recommendedName>
</protein>
<dbReference type="GO" id="GO:0004077">
    <property type="term" value="F:biotin--[biotin carboxyl-carrier protein] ligase activity"/>
    <property type="evidence" value="ECO:0007669"/>
    <property type="project" value="UniProtKB-EC"/>
</dbReference>
<gene>
    <name evidence="5" type="ORF">B0I08_10379</name>
</gene>
<dbReference type="Proteomes" id="UP000237983">
    <property type="component" value="Unassembled WGS sequence"/>
</dbReference>